<evidence type="ECO:0000313" key="12">
    <source>
        <dbReference type="Proteomes" id="UP001432222"/>
    </source>
</evidence>
<dbReference type="Gene3D" id="2.60.40.3780">
    <property type="match status" value="1"/>
</dbReference>
<dbReference type="CDD" id="cd13432">
    <property type="entry name" value="LDT_IgD_like_2"/>
    <property type="match status" value="1"/>
</dbReference>
<name>A0ABZ1U0U7_9ACTN</name>
<feature type="compositionally biased region" description="Low complexity" evidence="8">
    <location>
        <begin position="409"/>
        <end position="449"/>
    </location>
</feature>
<keyword evidence="3 7" id="KW-0133">Cell shape</keyword>
<dbReference type="RefSeq" id="WP_328955098.1">
    <property type="nucleotide sequence ID" value="NZ_CP108110.1"/>
</dbReference>
<dbReference type="InterPro" id="IPR005490">
    <property type="entry name" value="LD_TPept_cat_dom"/>
</dbReference>
<keyword evidence="2" id="KW-0808">Transferase</keyword>
<proteinExistence type="predicted"/>
<keyword evidence="6 7" id="KW-0961">Cell wall biogenesis/degradation</keyword>
<dbReference type="CDD" id="cd16913">
    <property type="entry name" value="YkuD_like"/>
    <property type="match status" value="1"/>
</dbReference>
<dbReference type="Pfam" id="PF17964">
    <property type="entry name" value="Big_10"/>
    <property type="match status" value="1"/>
</dbReference>
<keyword evidence="12" id="KW-1185">Reference proteome</keyword>
<evidence type="ECO:0000259" key="10">
    <source>
        <dbReference type="PROSITE" id="PS52029"/>
    </source>
</evidence>
<evidence type="ECO:0000256" key="9">
    <source>
        <dbReference type="SAM" id="SignalP"/>
    </source>
</evidence>
<dbReference type="PANTHER" id="PTHR30582:SF2">
    <property type="entry name" value="L,D-TRANSPEPTIDASE YCIB-RELATED"/>
    <property type="match status" value="1"/>
</dbReference>
<feature type="active site" description="Nucleophile" evidence="7">
    <location>
        <position position="348"/>
    </location>
</feature>
<feature type="region of interest" description="Disordered" evidence="8">
    <location>
        <begin position="28"/>
        <end position="55"/>
    </location>
</feature>
<dbReference type="Proteomes" id="UP001432222">
    <property type="component" value="Chromosome"/>
</dbReference>
<evidence type="ECO:0000256" key="2">
    <source>
        <dbReference type="ARBA" id="ARBA00022679"/>
    </source>
</evidence>
<feature type="active site" description="Proton donor/acceptor" evidence="7">
    <location>
        <position position="329"/>
    </location>
</feature>
<comment type="pathway">
    <text evidence="1 7">Cell wall biogenesis; peptidoglycan biosynthesis.</text>
</comment>
<feature type="chain" id="PRO_5046134969" evidence="9">
    <location>
        <begin position="24"/>
        <end position="481"/>
    </location>
</feature>
<dbReference type="InterPro" id="IPR050979">
    <property type="entry name" value="LD-transpeptidase"/>
</dbReference>
<evidence type="ECO:0000256" key="4">
    <source>
        <dbReference type="ARBA" id="ARBA00022984"/>
    </source>
</evidence>
<feature type="compositionally biased region" description="Pro residues" evidence="8">
    <location>
        <begin position="450"/>
        <end position="472"/>
    </location>
</feature>
<evidence type="ECO:0000256" key="3">
    <source>
        <dbReference type="ARBA" id="ARBA00022960"/>
    </source>
</evidence>
<dbReference type="Pfam" id="PF03734">
    <property type="entry name" value="YkuD"/>
    <property type="match status" value="1"/>
</dbReference>
<evidence type="ECO:0000256" key="1">
    <source>
        <dbReference type="ARBA" id="ARBA00004752"/>
    </source>
</evidence>
<dbReference type="EMBL" id="CP108110">
    <property type="protein sequence ID" value="WUQ84210.1"/>
    <property type="molecule type" value="Genomic_DNA"/>
</dbReference>
<evidence type="ECO:0000256" key="5">
    <source>
        <dbReference type="ARBA" id="ARBA00023315"/>
    </source>
</evidence>
<evidence type="ECO:0000256" key="8">
    <source>
        <dbReference type="SAM" id="MobiDB-lite"/>
    </source>
</evidence>
<dbReference type="InterPro" id="IPR041280">
    <property type="entry name" value="Big_10"/>
</dbReference>
<dbReference type="PANTHER" id="PTHR30582">
    <property type="entry name" value="L,D-TRANSPEPTIDASE"/>
    <property type="match status" value="1"/>
</dbReference>
<evidence type="ECO:0000313" key="11">
    <source>
        <dbReference type="EMBL" id="WUQ84210.1"/>
    </source>
</evidence>
<evidence type="ECO:0000256" key="7">
    <source>
        <dbReference type="PROSITE-ProRule" id="PRU01373"/>
    </source>
</evidence>
<feature type="region of interest" description="Disordered" evidence="8">
    <location>
        <begin position="409"/>
        <end position="481"/>
    </location>
</feature>
<dbReference type="Gene3D" id="2.40.440.10">
    <property type="entry name" value="L,D-transpeptidase catalytic domain-like"/>
    <property type="match status" value="1"/>
</dbReference>
<feature type="domain" description="L,D-TPase catalytic" evidence="10">
    <location>
        <begin position="247"/>
        <end position="380"/>
    </location>
</feature>
<sequence>MRPRGRMWVRRLAAVGCCLAVLAGCSGGGGAPGSTSADAVRAEPSGPPPASRASITALPADDTQNLPPEGPVRVSVAQGRLVSVRLADSRGGEVPGSLSTDGTGWAPDGPLPLGTKFTLDAVAEDDQGQRAVQHADFSTMARAHTFVAFFTPEDGSTVGVGMPVSLRFSRPVTDRAAVERAIAVTADPPVEVAAHWFGGQRLDFRPRAYWAPGTKVAVALRLKDVQGAPGEFGTQNKDVRFTVGRPQVSTVDLDAHTLTVRAGQGGRVVRTLKVSGGDAKHTTYRGVLVVSEKYRVTRMNSQTVGMGDEYDIKDVPHAMRLTNSGTFVHGNYWASPSVFGTANTSHGCIGLADAKGGASGETPAGWLFEHTIPGDVLEVRASTGDAVPPSNGLNGWNLPWAQWVAGSALQPGASPSGAPAAGPGAGPSPSAPAGASPGASPSTPSSVSPSPVPSPSPGLPPGVPPAVPPVVSPAPSAGVRP</sequence>
<keyword evidence="9" id="KW-0732">Signal</keyword>
<accession>A0ABZ1U0U7</accession>
<dbReference type="PROSITE" id="PS51257">
    <property type="entry name" value="PROKAR_LIPOPROTEIN"/>
    <property type="match status" value="1"/>
</dbReference>
<evidence type="ECO:0000256" key="6">
    <source>
        <dbReference type="ARBA" id="ARBA00023316"/>
    </source>
</evidence>
<gene>
    <name evidence="11" type="ORF">OHA16_15330</name>
</gene>
<protein>
    <submittedName>
        <fullName evidence="11">Ig-like domain-containing protein</fullName>
    </submittedName>
</protein>
<reference evidence="11" key="1">
    <citation type="submission" date="2022-10" db="EMBL/GenBank/DDBJ databases">
        <title>The complete genomes of actinobacterial strains from the NBC collection.</title>
        <authorList>
            <person name="Joergensen T.S."/>
            <person name="Alvarez Arevalo M."/>
            <person name="Sterndorff E.B."/>
            <person name="Faurdal D."/>
            <person name="Vuksanovic O."/>
            <person name="Mourched A.-S."/>
            <person name="Charusanti P."/>
            <person name="Shaw S."/>
            <person name="Blin K."/>
            <person name="Weber T."/>
        </authorList>
    </citation>
    <scope>NUCLEOTIDE SEQUENCE</scope>
    <source>
        <strain evidence="11">NBC_00222</strain>
    </source>
</reference>
<dbReference type="Gene3D" id="2.60.40.3710">
    <property type="match status" value="1"/>
</dbReference>
<dbReference type="PROSITE" id="PS52029">
    <property type="entry name" value="LD_TPASE"/>
    <property type="match status" value="1"/>
</dbReference>
<keyword evidence="4 7" id="KW-0573">Peptidoglycan synthesis</keyword>
<keyword evidence="5" id="KW-0012">Acyltransferase</keyword>
<dbReference type="InterPro" id="IPR038063">
    <property type="entry name" value="Transpep_catalytic_dom"/>
</dbReference>
<organism evidence="11 12">
    <name type="scientific">Kitasatospora purpeofusca</name>
    <dbReference type="NCBI Taxonomy" id="67352"/>
    <lineage>
        <taxon>Bacteria</taxon>
        <taxon>Bacillati</taxon>
        <taxon>Actinomycetota</taxon>
        <taxon>Actinomycetes</taxon>
        <taxon>Kitasatosporales</taxon>
        <taxon>Streptomycetaceae</taxon>
        <taxon>Kitasatospora</taxon>
    </lineage>
</organism>
<dbReference type="SUPFAM" id="SSF141523">
    <property type="entry name" value="L,D-transpeptidase catalytic domain-like"/>
    <property type="match status" value="1"/>
</dbReference>
<feature type="signal peptide" evidence="9">
    <location>
        <begin position="1"/>
        <end position="23"/>
    </location>
</feature>